<proteinExistence type="predicted"/>
<dbReference type="Proteomes" id="UP000827986">
    <property type="component" value="Unassembled WGS sequence"/>
</dbReference>
<feature type="region of interest" description="Disordered" evidence="1">
    <location>
        <begin position="1"/>
        <end position="60"/>
    </location>
</feature>
<gene>
    <name evidence="2" type="ORF">KIL84_015044</name>
</gene>
<dbReference type="AlphaFoldDB" id="A0A9D3XQV1"/>
<dbReference type="EMBL" id="JAHDVG010000465">
    <property type="protein sequence ID" value="KAH1184428.1"/>
    <property type="molecule type" value="Genomic_DNA"/>
</dbReference>
<reference evidence="2" key="1">
    <citation type="submission" date="2021-09" db="EMBL/GenBank/DDBJ databases">
        <title>The genome of Mauremys mutica provides insights into the evolution of semi-aquatic lifestyle.</title>
        <authorList>
            <person name="Gong S."/>
            <person name="Gao Y."/>
        </authorList>
    </citation>
    <scope>NUCLEOTIDE SEQUENCE</scope>
    <source>
        <strain evidence="2">MM-2020</strain>
        <tissue evidence="2">Muscle</tissue>
    </source>
</reference>
<protein>
    <submittedName>
        <fullName evidence="2">Uncharacterized protein</fullName>
    </submittedName>
</protein>
<feature type="non-terminal residue" evidence="2">
    <location>
        <position position="60"/>
    </location>
</feature>
<accession>A0A9D3XQV1</accession>
<organism evidence="2 3">
    <name type="scientific">Mauremys mutica</name>
    <name type="common">yellowpond turtle</name>
    <dbReference type="NCBI Taxonomy" id="74926"/>
    <lineage>
        <taxon>Eukaryota</taxon>
        <taxon>Metazoa</taxon>
        <taxon>Chordata</taxon>
        <taxon>Craniata</taxon>
        <taxon>Vertebrata</taxon>
        <taxon>Euteleostomi</taxon>
        <taxon>Archelosauria</taxon>
        <taxon>Testudinata</taxon>
        <taxon>Testudines</taxon>
        <taxon>Cryptodira</taxon>
        <taxon>Durocryptodira</taxon>
        <taxon>Testudinoidea</taxon>
        <taxon>Geoemydidae</taxon>
        <taxon>Geoemydinae</taxon>
        <taxon>Mauremys</taxon>
    </lineage>
</organism>
<feature type="compositionally biased region" description="Basic and acidic residues" evidence="1">
    <location>
        <begin position="39"/>
        <end position="60"/>
    </location>
</feature>
<name>A0A9D3XQV1_9SAUR</name>
<comment type="caution">
    <text evidence="2">The sequence shown here is derived from an EMBL/GenBank/DDBJ whole genome shotgun (WGS) entry which is preliminary data.</text>
</comment>
<evidence type="ECO:0000313" key="3">
    <source>
        <dbReference type="Proteomes" id="UP000827986"/>
    </source>
</evidence>
<keyword evidence="3" id="KW-1185">Reference proteome</keyword>
<evidence type="ECO:0000313" key="2">
    <source>
        <dbReference type="EMBL" id="KAH1184428.1"/>
    </source>
</evidence>
<sequence length="60" mass="6553">MGTGGASAPRVPGPAAPLGAGGERRRSEDLIWLLCSGRGEGERKTAREREREREEHKKHC</sequence>
<evidence type="ECO:0000256" key="1">
    <source>
        <dbReference type="SAM" id="MobiDB-lite"/>
    </source>
</evidence>